<keyword evidence="2" id="KW-1185">Reference proteome</keyword>
<dbReference type="OrthoDB" id="350750at2157"/>
<gene>
    <name evidence="1" type="ORF">SAMN06264855_10659</name>
</gene>
<dbReference type="Proteomes" id="UP000198397">
    <property type="component" value="Unassembled WGS sequence"/>
</dbReference>
<proteinExistence type="predicted"/>
<organism evidence="1 2">
    <name type="scientific">Halorubrum vacuolatum</name>
    <name type="common">Natronobacterium vacuolatum</name>
    <dbReference type="NCBI Taxonomy" id="63740"/>
    <lineage>
        <taxon>Archaea</taxon>
        <taxon>Methanobacteriati</taxon>
        <taxon>Methanobacteriota</taxon>
        <taxon>Stenosarchaea group</taxon>
        <taxon>Halobacteria</taxon>
        <taxon>Halobacteriales</taxon>
        <taxon>Haloferacaceae</taxon>
        <taxon>Halorubrum</taxon>
    </lineage>
</organism>
<sequence>MSRGSIKKDELDRLFHFRDNINPEELPLYPVYDPDYDGEEYRDWGDESDWYIWAVQDDELTRLRGWPSENIYFGTEATSWRDVHSKFFEFYIQCAMFRDTSTLVNMLLSDLRHLSSSMAQIGLFDYLIQEGNSNSTHFIKTEIEYILTTCRSMYETLQKVIRNTWDRVELQDGGGTNTLSKKFSSMALHGDDPVEVDQLTEDYGIPEEFAEYYVDAAEPFAKIRDARDSIVHHGKTVGPIFRSSSGLGVSTDDPVLHYFENEWDSEHISENKVAPLWPVLAYIIRESIRAMNKFVDSITDLVKFPEQMAPEHIVFIRGESIEYLANLNYLMETDPWGVYLREDARQLYIDDERQLVDQSPV</sequence>
<dbReference type="RefSeq" id="WP_143420371.1">
    <property type="nucleotide sequence ID" value="NZ_FZNQ01000006.1"/>
</dbReference>
<dbReference type="EMBL" id="FZNQ01000006">
    <property type="protein sequence ID" value="SNR43064.1"/>
    <property type="molecule type" value="Genomic_DNA"/>
</dbReference>
<evidence type="ECO:0000313" key="1">
    <source>
        <dbReference type="EMBL" id="SNR43064.1"/>
    </source>
</evidence>
<evidence type="ECO:0000313" key="2">
    <source>
        <dbReference type="Proteomes" id="UP000198397"/>
    </source>
</evidence>
<name>A0A238W9U9_HALVU</name>
<dbReference type="AlphaFoldDB" id="A0A238W9U9"/>
<reference evidence="1 2" key="1">
    <citation type="submission" date="2017-06" db="EMBL/GenBank/DDBJ databases">
        <authorList>
            <person name="Kim H.J."/>
            <person name="Triplett B.A."/>
        </authorList>
    </citation>
    <scope>NUCLEOTIDE SEQUENCE [LARGE SCALE GENOMIC DNA]</scope>
    <source>
        <strain evidence="1 2">DSM 8800</strain>
    </source>
</reference>
<protein>
    <submittedName>
        <fullName evidence="1">Uncharacterized protein</fullName>
    </submittedName>
</protein>
<accession>A0A238W9U9</accession>